<feature type="domain" description="BD-FAE-like" evidence="2">
    <location>
        <begin position="45"/>
        <end position="239"/>
    </location>
</feature>
<reference evidence="3 4" key="1">
    <citation type="submission" date="2019-07" db="EMBL/GenBank/DDBJ databases">
        <authorList>
            <person name="Hibberd C M."/>
            <person name="Gehrig L. J."/>
            <person name="Chang H.-W."/>
            <person name="Venkatesh S."/>
        </authorList>
    </citation>
    <scope>NUCLEOTIDE SEQUENCE [LARGE SCALE GENOMIC DNA]</scope>
    <source>
        <strain evidence="3">Ruminococcus_torques_SSTS_Bg7063</strain>
    </source>
</reference>
<keyword evidence="1 3" id="KW-0378">Hydrolase</keyword>
<dbReference type="PANTHER" id="PTHR48081">
    <property type="entry name" value="AB HYDROLASE SUPERFAMILY PROTEIN C4A8.06C"/>
    <property type="match status" value="1"/>
</dbReference>
<keyword evidence="4" id="KW-1185">Reference proteome</keyword>
<sequence length="302" mass="34434">MKTSTIVRKAFAAGDMVRDAGLKTPEDVQRFDNIVYGEDKVWQSLDVYRPKATNIEEKLPVIVSVHGGGWVYGDKEGYQYYCMSLAQRGFAVVNFSYRLAPESKFPASIIDTNLVFGWILDHAEEYGLDSENIFAVGDSAGAHMLGLYTNLCTNPEYAKVCKEKFGIQTPQDLKIRAVALNCGQYHFGLEEMSNEMTDNLMKEFLPEGGTPEKLELVNVDTYVTEKFPAVYLMTAEKDFLKEQAPLLEKVLKEKKVPYIYSCYEGTKKKLEHVFHLNMKLADADRCNDAECKFFRHYEDRIN</sequence>
<proteinExistence type="predicted"/>
<dbReference type="GO" id="GO:0016787">
    <property type="term" value="F:hydrolase activity"/>
    <property type="evidence" value="ECO:0007669"/>
    <property type="project" value="UniProtKB-KW"/>
</dbReference>
<dbReference type="InterPro" id="IPR029058">
    <property type="entry name" value="AB_hydrolase_fold"/>
</dbReference>
<evidence type="ECO:0000313" key="4">
    <source>
        <dbReference type="Proteomes" id="UP000363661"/>
    </source>
</evidence>
<dbReference type="EC" id="3.1.1.-" evidence="3"/>
<dbReference type="AlphaFoldDB" id="A0A564TEV8"/>
<evidence type="ECO:0000259" key="2">
    <source>
        <dbReference type="Pfam" id="PF20434"/>
    </source>
</evidence>
<dbReference type="Proteomes" id="UP000363661">
    <property type="component" value="Unassembled WGS sequence"/>
</dbReference>
<dbReference type="Pfam" id="PF20434">
    <property type="entry name" value="BD-FAE"/>
    <property type="match status" value="1"/>
</dbReference>
<dbReference type="SUPFAM" id="SSF53474">
    <property type="entry name" value="alpha/beta-Hydrolases"/>
    <property type="match status" value="1"/>
</dbReference>
<dbReference type="EMBL" id="CABHNA010000046">
    <property type="protein sequence ID" value="VUX05692.1"/>
    <property type="molecule type" value="Genomic_DNA"/>
</dbReference>
<dbReference type="InterPro" id="IPR049492">
    <property type="entry name" value="BD-FAE-like_dom"/>
</dbReference>
<evidence type="ECO:0000256" key="1">
    <source>
        <dbReference type="ARBA" id="ARBA00022801"/>
    </source>
</evidence>
<dbReference type="Gene3D" id="3.40.50.1820">
    <property type="entry name" value="alpha/beta hydrolase"/>
    <property type="match status" value="1"/>
</dbReference>
<gene>
    <name evidence="3" type="primary">aes</name>
    <name evidence="3" type="ORF">RTSSTS7063_01234</name>
</gene>
<organism evidence="3 4">
    <name type="scientific">[Ruminococcus] torques</name>
    <dbReference type="NCBI Taxonomy" id="33039"/>
    <lineage>
        <taxon>Bacteria</taxon>
        <taxon>Bacillati</taxon>
        <taxon>Bacillota</taxon>
        <taxon>Clostridia</taxon>
        <taxon>Lachnospirales</taxon>
        <taxon>Lachnospiraceae</taxon>
        <taxon>Mediterraneibacter</taxon>
    </lineage>
</organism>
<name>A0A564TEV8_9FIRM</name>
<dbReference type="RefSeq" id="WP_144366868.1">
    <property type="nucleotide sequence ID" value="NZ_CABHNA010000046.1"/>
</dbReference>
<accession>A0A564TEV8</accession>
<dbReference type="InterPro" id="IPR050300">
    <property type="entry name" value="GDXG_lipolytic_enzyme"/>
</dbReference>
<protein>
    <submittedName>
        <fullName evidence="3">Acetyl esterase</fullName>
        <ecNumber evidence="3">3.1.1.-</ecNumber>
    </submittedName>
</protein>
<evidence type="ECO:0000313" key="3">
    <source>
        <dbReference type="EMBL" id="VUX05692.1"/>
    </source>
</evidence>